<accession>A0A2R3MQZ4</accession>
<reference evidence="1 2" key="1">
    <citation type="submission" date="2019-02" db="EMBL/GenBank/DDBJ databases">
        <authorList>
            <consortium name="Pathogen Informatics"/>
        </authorList>
    </citation>
    <scope>NUCLEOTIDE SEQUENCE [LARGE SCALE GENOMIC DNA]</scope>
    <source>
        <strain evidence="1 2">3012STDY7078512</strain>
    </source>
</reference>
<dbReference type="Proteomes" id="UP000396835">
    <property type="component" value="Unassembled WGS sequence"/>
</dbReference>
<sequence>MFSSNFPIYKGLRQVLVSLYYLLLKKILNVSARFSEKILPLGEFFNQSGYLRKATDLWLAEKRV</sequence>
<organism evidence="1 2">
    <name type="scientific">Prevotella heparinolytica</name>
    <dbReference type="NCBI Taxonomy" id="28113"/>
    <lineage>
        <taxon>Bacteria</taxon>
        <taxon>Pseudomonadati</taxon>
        <taxon>Bacteroidota</taxon>
        <taxon>Bacteroidia</taxon>
        <taxon>Bacteroidales</taxon>
        <taxon>Bacteroidaceae</taxon>
        <taxon>Bacteroides</taxon>
    </lineage>
</organism>
<name>A0A2R3MQZ4_9BACE</name>
<dbReference type="EMBL" id="CAACYH010000004">
    <property type="protein sequence ID" value="VFB14004.1"/>
    <property type="molecule type" value="Genomic_DNA"/>
</dbReference>
<dbReference type="AlphaFoldDB" id="A0A2R3MQZ4"/>
<gene>
    <name evidence="1" type="ORF">NCTC7812_01541</name>
</gene>
<evidence type="ECO:0000313" key="2">
    <source>
        <dbReference type="Proteomes" id="UP000396835"/>
    </source>
</evidence>
<dbReference type="KEGG" id="bhf:C3V43_06180"/>
<evidence type="ECO:0000313" key="1">
    <source>
        <dbReference type="EMBL" id="VFB14004.1"/>
    </source>
</evidence>
<protein>
    <submittedName>
        <fullName evidence="1">Uncharacterized protein</fullName>
    </submittedName>
</protein>
<proteinExistence type="predicted"/>